<dbReference type="PANTHER" id="PTHR43553:SF27">
    <property type="entry name" value="ENERGY-COUPLING FACTOR TRANSPORTER ATP-BINDING PROTEIN ECFA2"/>
    <property type="match status" value="1"/>
</dbReference>
<evidence type="ECO:0000256" key="7">
    <source>
        <dbReference type="ARBA" id="ARBA00022967"/>
    </source>
</evidence>
<dbReference type="CDD" id="cd03225">
    <property type="entry name" value="ABC_cobalt_CbiO_domain1"/>
    <property type="match status" value="1"/>
</dbReference>
<dbReference type="InterPro" id="IPR017871">
    <property type="entry name" value="ABC_transporter-like_CS"/>
</dbReference>
<gene>
    <name evidence="10" type="ORF">HPT30_08690</name>
</gene>
<dbReference type="InterPro" id="IPR027417">
    <property type="entry name" value="P-loop_NTPase"/>
</dbReference>
<keyword evidence="11" id="KW-1185">Reference proteome</keyword>
<keyword evidence="7" id="KW-1278">Translocase</keyword>
<accession>A0A850ELN4</accession>
<comment type="similarity">
    <text evidence="2">Belongs to the ABC transporter superfamily.</text>
</comment>
<keyword evidence="4" id="KW-1003">Cell membrane</keyword>
<dbReference type="AlphaFoldDB" id="A0A850ELN4"/>
<dbReference type="PROSITE" id="PS50893">
    <property type="entry name" value="ABC_TRANSPORTER_2"/>
    <property type="match status" value="1"/>
</dbReference>
<dbReference type="PANTHER" id="PTHR43553">
    <property type="entry name" value="HEAVY METAL TRANSPORTER"/>
    <property type="match status" value="1"/>
</dbReference>
<sequence>MVYALKDVSVSMNGREVLQSLSCTLQEGKWISVIGHNGAGKSTFAKLIKGLIPSFSGEYTYNQQPLPRDSKGNMRVVPQIGYVFQNPEQQIFETTVYKELAFAQKIKKGHTGDTKAEIESVMHQMGLSSDLLDASPYQLSGGQKRRVAIASVLIADPELLILDEPTAGLDPLSRIALLEEIRAWQRTKNRTVIFISHQMEDVAEYSDEVMIFNRGRLLVQMSANDLFLQHTAFMEQAGLPLPEPVQLLKLIEELSGRIIEPVSCREEDIMQQVRSVWQARGIQHDG</sequence>
<evidence type="ECO:0000256" key="1">
    <source>
        <dbReference type="ARBA" id="ARBA00004202"/>
    </source>
</evidence>
<keyword evidence="8" id="KW-0472">Membrane</keyword>
<dbReference type="Pfam" id="PF00005">
    <property type="entry name" value="ABC_tran"/>
    <property type="match status" value="1"/>
</dbReference>
<evidence type="ECO:0000256" key="3">
    <source>
        <dbReference type="ARBA" id="ARBA00022448"/>
    </source>
</evidence>
<dbReference type="GO" id="GO:0005524">
    <property type="term" value="F:ATP binding"/>
    <property type="evidence" value="ECO:0007669"/>
    <property type="project" value="UniProtKB-KW"/>
</dbReference>
<dbReference type="InterPro" id="IPR003593">
    <property type="entry name" value="AAA+_ATPase"/>
</dbReference>
<keyword evidence="3" id="KW-0813">Transport</keyword>
<evidence type="ECO:0000259" key="9">
    <source>
        <dbReference type="PROSITE" id="PS50893"/>
    </source>
</evidence>
<name>A0A850ELN4_9BACL</name>
<evidence type="ECO:0000256" key="2">
    <source>
        <dbReference type="ARBA" id="ARBA00005417"/>
    </source>
</evidence>
<dbReference type="Proteomes" id="UP000564806">
    <property type="component" value="Unassembled WGS sequence"/>
</dbReference>
<feature type="domain" description="ABC transporter" evidence="9">
    <location>
        <begin position="3"/>
        <end position="239"/>
    </location>
</feature>
<reference evidence="10" key="1">
    <citation type="submission" date="2020-06" db="EMBL/GenBank/DDBJ databases">
        <title>Paenibacillus sp. nov., isolated from soil.</title>
        <authorList>
            <person name="Seo Y.L."/>
        </authorList>
    </citation>
    <scope>NUCLEOTIDE SEQUENCE [LARGE SCALE GENOMIC DNA]</scope>
    <source>
        <strain evidence="10">JW14</strain>
    </source>
</reference>
<dbReference type="GO" id="GO:0043190">
    <property type="term" value="C:ATP-binding cassette (ABC) transporter complex"/>
    <property type="evidence" value="ECO:0007669"/>
    <property type="project" value="TreeGrafter"/>
</dbReference>
<keyword evidence="5" id="KW-0547">Nucleotide-binding</keyword>
<dbReference type="InterPro" id="IPR015856">
    <property type="entry name" value="ABC_transpr_CbiO/EcfA_su"/>
</dbReference>
<dbReference type="RefSeq" id="WP_175371009.1">
    <property type="nucleotide sequence ID" value="NZ_JABWCS010000201.1"/>
</dbReference>
<evidence type="ECO:0000313" key="11">
    <source>
        <dbReference type="Proteomes" id="UP000564806"/>
    </source>
</evidence>
<dbReference type="GO" id="GO:0042626">
    <property type="term" value="F:ATPase-coupled transmembrane transporter activity"/>
    <property type="evidence" value="ECO:0007669"/>
    <property type="project" value="TreeGrafter"/>
</dbReference>
<dbReference type="PROSITE" id="PS00211">
    <property type="entry name" value="ABC_TRANSPORTER_1"/>
    <property type="match status" value="1"/>
</dbReference>
<dbReference type="GO" id="GO:0016887">
    <property type="term" value="F:ATP hydrolysis activity"/>
    <property type="evidence" value="ECO:0007669"/>
    <property type="project" value="InterPro"/>
</dbReference>
<protein>
    <submittedName>
        <fullName evidence="10">ATP-binding cassette domain-containing protein</fullName>
    </submittedName>
</protein>
<evidence type="ECO:0000313" key="10">
    <source>
        <dbReference type="EMBL" id="NUU60417.1"/>
    </source>
</evidence>
<evidence type="ECO:0000256" key="5">
    <source>
        <dbReference type="ARBA" id="ARBA00022741"/>
    </source>
</evidence>
<comment type="subcellular location">
    <subcellularLocation>
        <location evidence="1">Cell membrane</location>
        <topology evidence="1">Peripheral membrane protein</topology>
    </subcellularLocation>
</comment>
<dbReference type="InterPro" id="IPR050095">
    <property type="entry name" value="ECF_ABC_transporter_ATP-bd"/>
</dbReference>
<comment type="caution">
    <text evidence="10">The sequence shown here is derived from an EMBL/GenBank/DDBJ whole genome shotgun (WGS) entry which is preliminary data.</text>
</comment>
<evidence type="ECO:0000256" key="6">
    <source>
        <dbReference type="ARBA" id="ARBA00022840"/>
    </source>
</evidence>
<organism evidence="10 11">
    <name type="scientific">Paenibacillus agri</name>
    <dbReference type="NCBI Taxonomy" id="2744309"/>
    <lineage>
        <taxon>Bacteria</taxon>
        <taxon>Bacillati</taxon>
        <taxon>Bacillota</taxon>
        <taxon>Bacilli</taxon>
        <taxon>Bacillales</taxon>
        <taxon>Paenibacillaceae</taxon>
        <taxon>Paenibacillus</taxon>
    </lineage>
</organism>
<evidence type="ECO:0000256" key="8">
    <source>
        <dbReference type="ARBA" id="ARBA00023136"/>
    </source>
</evidence>
<dbReference type="SUPFAM" id="SSF52540">
    <property type="entry name" value="P-loop containing nucleoside triphosphate hydrolases"/>
    <property type="match status" value="1"/>
</dbReference>
<keyword evidence="6 10" id="KW-0067">ATP-binding</keyword>
<proteinExistence type="inferred from homology"/>
<dbReference type="SMART" id="SM00382">
    <property type="entry name" value="AAA"/>
    <property type="match status" value="1"/>
</dbReference>
<evidence type="ECO:0000256" key="4">
    <source>
        <dbReference type="ARBA" id="ARBA00022475"/>
    </source>
</evidence>
<dbReference type="EMBL" id="JABWCS010000201">
    <property type="protein sequence ID" value="NUU60417.1"/>
    <property type="molecule type" value="Genomic_DNA"/>
</dbReference>
<dbReference type="Gene3D" id="3.40.50.300">
    <property type="entry name" value="P-loop containing nucleotide triphosphate hydrolases"/>
    <property type="match status" value="1"/>
</dbReference>
<dbReference type="InterPro" id="IPR003439">
    <property type="entry name" value="ABC_transporter-like_ATP-bd"/>
</dbReference>